<keyword evidence="3" id="KW-1185">Reference proteome</keyword>
<reference evidence="2 3" key="1">
    <citation type="submission" date="2021-01" db="EMBL/GenBank/DDBJ databases">
        <title>Draft genome sequence of Micromonospora sp. strain STR1s_6.</title>
        <authorList>
            <person name="Karlyshev A."/>
            <person name="Jawad R."/>
        </authorList>
    </citation>
    <scope>NUCLEOTIDE SEQUENCE [LARGE SCALE GENOMIC DNA]</scope>
    <source>
        <strain evidence="2 3">STR1S-6</strain>
    </source>
</reference>
<evidence type="ECO:0000313" key="3">
    <source>
        <dbReference type="Proteomes" id="UP000622245"/>
    </source>
</evidence>
<evidence type="ECO:0000313" key="2">
    <source>
        <dbReference type="EMBL" id="MBM0277234.1"/>
    </source>
</evidence>
<dbReference type="EMBL" id="JAEVHL010000091">
    <property type="protein sequence ID" value="MBM0277234.1"/>
    <property type="molecule type" value="Genomic_DNA"/>
</dbReference>
<feature type="coiled-coil region" evidence="1">
    <location>
        <begin position="88"/>
        <end position="136"/>
    </location>
</feature>
<sequence>MTTNDLYPTIAARIGDPGAYIPRKLTPSGEPMESVPRWAARAVVEAVQPVIDELTAQLNDALPQITAAWIALDRAGFQSPVDGIAALIDQLTDALTEARAQAATHANTVGALTSENARLRQQRDELIAERAKGNELPACTPDCPSAFSWGATGRVPEGHVIARNGSRVWLAHEKAEATR</sequence>
<accession>A0ABS1YIH4</accession>
<dbReference type="Proteomes" id="UP000622245">
    <property type="component" value="Unassembled WGS sequence"/>
</dbReference>
<protein>
    <submittedName>
        <fullName evidence="2">Uncharacterized protein</fullName>
    </submittedName>
</protein>
<name>A0ABS1YIH4_9ACTN</name>
<comment type="caution">
    <text evidence="2">The sequence shown here is derived from an EMBL/GenBank/DDBJ whole genome shotgun (WGS) entry which is preliminary data.</text>
</comment>
<organism evidence="2 3">
    <name type="scientific">Micromonospora tarensis</name>
    <dbReference type="NCBI Taxonomy" id="2806100"/>
    <lineage>
        <taxon>Bacteria</taxon>
        <taxon>Bacillati</taxon>
        <taxon>Actinomycetota</taxon>
        <taxon>Actinomycetes</taxon>
        <taxon>Micromonosporales</taxon>
        <taxon>Micromonosporaceae</taxon>
        <taxon>Micromonospora</taxon>
    </lineage>
</organism>
<gene>
    <name evidence="2" type="ORF">JM949_18465</name>
</gene>
<dbReference type="RefSeq" id="WP_203149673.1">
    <property type="nucleotide sequence ID" value="NZ_JAEVHL010000091.1"/>
</dbReference>
<evidence type="ECO:0000256" key="1">
    <source>
        <dbReference type="SAM" id="Coils"/>
    </source>
</evidence>
<proteinExistence type="predicted"/>
<keyword evidence="1" id="KW-0175">Coiled coil</keyword>